<protein>
    <recommendedName>
        <fullName evidence="3">DUF5655 domain-containing protein</fullName>
    </recommendedName>
</protein>
<keyword evidence="2" id="KW-1185">Reference proteome</keyword>
<dbReference type="EMBL" id="JBEGCI010000008">
    <property type="protein sequence ID" value="MEQ6889187.1"/>
    <property type="molecule type" value="Genomic_DNA"/>
</dbReference>
<evidence type="ECO:0000313" key="2">
    <source>
        <dbReference type="Proteomes" id="UP001472978"/>
    </source>
</evidence>
<gene>
    <name evidence="1" type="ORF">ABE957_10930</name>
</gene>
<dbReference type="Proteomes" id="UP001472978">
    <property type="component" value="Unassembled WGS sequence"/>
</dbReference>
<proteinExistence type="predicted"/>
<comment type="caution">
    <text evidence="1">The sequence shown here is derived from an EMBL/GenBank/DDBJ whole genome shotgun (WGS) entry which is preliminary data.</text>
</comment>
<accession>A0ABV1N626</accession>
<sequence length="258" mass="29751">MQVCKLCRSGTDIKKSHAIADSVFKRIFRVNSGKAIAFSRDEEDVYYSSDSWWDNQLCGECEDRLNEKYERYSLQVLRAQKGVFNRSEHRLIFSDVNLHKLNMFLLSIFWRAANSGHVAYKNVVILDGDNEYLREALLSDRQVPISRISVKIERLIDKTREGGFSLKQLKDIVISPFCRIYGADKTKHISVCFVFEGFFVQVFVPGLKLKQRAAAGVIHKSQRFLSVPYLHLFDIEEVVELMVDGYCKHAEGKSNIKI</sequence>
<dbReference type="RefSeq" id="WP_349758723.1">
    <property type="nucleotide sequence ID" value="NZ_JBEGCI010000008.1"/>
</dbReference>
<evidence type="ECO:0008006" key="3">
    <source>
        <dbReference type="Google" id="ProtNLM"/>
    </source>
</evidence>
<name>A0ABV1N626_9GAMM</name>
<reference evidence="1 2" key="1">
    <citation type="submission" date="2024-05" db="EMBL/GenBank/DDBJ databases">
        <title>Halomonas sp. CS7 16S ribosomal RNA gene Genome sequencing and assembly.</title>
        <authorList>
            <person name="Yook S."/>
        </authorList>
    </citation>
    <scope>NUCLEOTIDE SEQUENCE [LARGE SCALE GENOMIC DNA]</scope>
    <source>
        <strain evidence="1 2">CS7</strain>
    </source>
</reference>
<evidence type="ECO:0000313" key="1">
    <source>
        <dbReference type="EMBL" id="MEQ6889187.1"/>
    </source>
</evidence>
<organism evidence="1 2">
    <name type="scientific">Halomonas pelophila</name>
    <dbReference type="NCBI Taxonomy" id="3151122"/>
    <lineage>
        <taxon>Bacteria</taxon>
        <taxon>Pseudomonadati</taxon>
        <taxon>Pseudomonadota</taxon>
        <taxon>Gammaproteobacteria</taxon>
        <taxon>Oceanospirillales</taxon>
        <taxon>Halomonadaceae</taxon>
        <taxon>Halomonas</taxon>
    </lineage>
</organism>